<dbReference type="EMBL" id="BARS01051127">
    <property type="protein sequence ID" value="GAG53312.1"/>
    <property type="molecule type" value="Genomic_DNA"/>
</dbReference>
<gene>
    <name evidence="1" type="ORF">S01H1_76204</name>
</gene>
<name>X0Z4H0_9ZZZZ</name>
<dbReference type="PANTHER" id="PTHR40447">
    <property type="entry name" value="ANAEROBIC SULFITE REDUCTASE SUBUNIT A"/>
    <property type="match status" value="1"/>
</dbReference>
<reference evidence="1" key="1">
    <citation type="journal article" date="2014" name="Front. Microbiol.">
        <title>High frequency of phylogenetically diverse reductive dehalogenase-homologous genes in deep subseafloor sedimentary metagenomes.</title>
        <authorList>
            <person name="Kawai M."/>
            <person name="Futagami T."/>
            <person name="Toyoda A."/>
            <person name="Takaki Y."/>
            <person name="Nishi S."/>
            <person name="Hori S."/>
            <person name="Arai W."/>
            <person name="Tsubouchi T."/>
            <person name="Morono Y."/>
            <person name="Uchiyama I."/>
            <person name="Ito T."/>
            <person name="Fujiyama A."/>
            <person name="Inagaki F."/>
            <person name="Takami H."/>
        </authorList>
    </citation>
    <scope>NUCLEOTIDE SEQUENCE</scope>
    <source>
        <strain evidence="1">Expedition CK06-06</strain>
    </source>
</reference>
<accession>X0Z4H0</accession>
<evidence type="ECO:0000313" key="1">
    <source>
        <dbReference type="EMBL" id="GAG53312.1"/>
    </source>
</evidence>
<feature type="non-terminal residue" evidence="1">
    <location>
        <position position="170"/>
    </location>
</feature>
<dbReference type="PANTHER" id="PTHR40447:SF1">
    <property type="entry name" value="ANAEROBIC SULFITE REDUCTASE SUBUNIT A"/>
    <property type="match status" value="1"/>
</dbReference>
<protein>
    <submittedName>
        <fullName evidence="1">Uncharacterized protein</fullName>
    </submittedName>
</protein>
<sequence length="170" mass="18950">MEARILKRDRLLALVDELIKDYEVIAPRDELSYGEVRSSGEIHLAEEKPVKSLKEFFFPDREVLFEYLLRGEGVELAPPSLPADTARVILCARPCDAAALPILDQVFAWDYLDASYLQRRKSTLIISLACEHPAKTCFCTSLGGSPAGIEGSDLLLTPLSEVYHVQVITE</sequence>
<comment type="caution">
    <text evidence="1">The sequence shown here is derived from an EMBL/GenBank/DDBJ whole genome shotgun (WGS) entry which is preliminary data.</text>
</comment>
<proteinExistence type="predicted"/>
<dbReference type="AlphaFoldDB" id="X0Z4H0"/>
<organism evidence="1">
    <name type="scientific">marine sediment metagenome</name>
    <dbReference type="NCBI Taxonomy" id="412755"/>
    <lineage>
        <taxon>unclassified sequences</taxon>
        <taxon>metagenomes</taxon>
        <taxon>ecological metagenomes</taxon>
    </lineage>
</organism>